<dbReference type="InterPro" id="IPR036881">
    <property type="entry name" value="Glyco_hydro_3_C_sf"/>
</dbReference>
<dbReference type="GO" id="GO:0009254">
    <property type="term" value="P:peptidoglycan turnover"/>
    <property type="evidence" value="ECO:0007669"/>
    <property type="project" value="TreeGrafter"/>
</dbReference>
<dbReference type="InterPro" id="IPR017853">
    <property type="entry name" value="GH"/>
</dbReference>
<dbReference type="EMBL" id="FNHH01000007">
    <property type="protein sequence ID" value="SDM20019.1"/>
    <property type="molecule type" value="Genomic_DNA"/>
</dbReference>
<dbReference type="Proteomes" id="UP000199226">
    <property type="component" value="Unassembled WGS sequence"/>
</dbReference>
<evidence type="ECO:0000313" key="9">
    <source>
        <dbReference type="Proteomes" id="UP000199226"/>
    </source>
</evidence>
<keyword evidence="6" id="KW-0732">Signal</keyword>
<dbReference type="PRINTS" id="PR00133">
    <property type="entry name" value="GLHYDRLASE3"/>
</dbReference>
<sequence>MFKKLKQIVFLLAFLSPFIGLAQTQNTFIGGLNEPNAWVDSVFKKLSKRDRIAQMFMVRAHTDKGKAFEDSIAGVIKKERIGGLVFFQGGPARQAILTNRYQSISKVPLLISMDAEWGLGMRLDSTTSFPYQLTLGAIQDNKLIYEMGRQVALDFKRIGMHVNFAPVADINNNPKNPVIGFRSFGDNKFKVAEKVTAYMKGLQDNQVIVSVKHFPGHGDTEVDSHQDLPQLPFSKARLDSLELYPFKELIKEGASGMMVAHMNIPSLDNTPNLPSTLSKPIVTTLLKEELGFKGLIFSDAMEMKGVAKFYPNGEGDVIGIIAGLDVIELSGNSKRAVKLVRQAIRKKRLSWEQVNASVKKILYGKYWSGLNTRQIVQADNIVADLNRPEAQELNQRLADAAVTILNSDIQLKNFDRRKKTAIVSLGTNELSMLQKSLRPTLPNSMSYILPKNISDAELENVRKELQTYDQIIVSIHDMRKRPAPVLDYNKSLKLFIAELAGMNSMFAIFANPYSLAGLPGIEEAKTIILNYQNTNEAQNATLRVINGGLKANGKLPVTINASFKNGDGLNQ</sequence>
<evidence type="ECO:0000256" key="4">
    <source>
        <dbReference type="ARBA" id="ARBA00022801"/>
    </source>
</evidence>
<comment type="catalytic activity">
    <reaction evidence="1">
        <text>Hydrolysis of terminal non-reducing N-acetyl-D-hexosamine residues in N-acetyl-beta-D-hexosaminides.</text>
        <dbReference type="EC" id="3.2.1.52"/>
    </reaction>
</comment>
<feature type="signal peptide" evidence="6">
    <location>
        <begin position="1"/>
        <end position="22"/>
    </location>
</feature>
<keyword evidence="5" id="KW-0326">Glycosidase</keyword>
<dbReference type="GO" id="GO:0005975">
    <property type="term" value="P:carbohydrate metabolic process"/>
    <property type="evidence" value="ECO:0007669"/>
    <property type="project" value="InterPro"/>
</dbReference>
<evidence type="ECO:0000256" key="2">
    <source>
        <dbReference type="ARBA" id="ARBA00005336"/>
    </source>
</evidence>
<dbReference type="InterPro" id="IPR050226">
    <property type="entry name" value="NagZ_Beta-hexosaminidase"/>
</dbReference>
<evidence type="ECO:0000256" key="6">
    <source>
        <dbReference type="SAM" id="SignalP"/>
    </source>
</evidence>
<keyword evidence="4" id="KW-0378">Hydrolase</keyword>
<dbReference type="Gene3D" id="3.20.20.300">
    <property type="entry name" value="Glycoside hydrolase, family 3, N-terminal domain"/>
    <property type="match status" value="1"/>
</dbReference>
<evidence type="ECO:0000256" key="3">
    <source>
        <dbReference type="ARBA" id="ARBA00012663"/>
    </source>
</evidence>
<proteinExistence type="inferred from homology"/>
<dbReference type="InterPro" id="IPR001764">
    <property type="entry name" value="Glyco_hydro_3_N"/>
</dbReference>
<reference evidence="9" key="1">
    <citation type="submission" date="2016-10" db="EMBL/GenBank/DDBJ databases">
        <authorList>
            <person name="Varghese N."/>
            <person name="Submissions S."/>
        </authorList>
    </citation>
    <scope>NUCLEOTIDE SEQUENCE [LARGE SCALE GENOMIC DNA]</scope>
    <source>
        <strain evidence="9">DSM 24536</strain>
    </source>
</reference>
<gene>
    <name evidence="8" type="ORF">SAMN05421813_107163</name>
</gene>
<feature type="chain" id="PRO_5011563661" description="beta-N-acetylhexosaminidase" evidence="6">
    <location>
        <begin position="23"/>
        <end position="571"/>
    </location>
</feature>
<accession>A0A1G9R9L9</accession>
<dbReference type="Gene3D" id="3.40.50.1700">
    <property type="entry name" value="Glycoside hydrolase family 3 C-terminal domain"/>
    <property type="match status" value="1"/>
</dbReference>
<dbReference type="InterPro" id="IPR036962">
    <property type="entry name" value="Glyco_hydro_3_N_sf"/>
</dbReference>
<dbReference type="GO" id="GO:0004563">
    <property type="term" value="F:beta-N-acetylhexosaminidase activity"/>
    <property type="evidence" value="ECO:0007669"/>
    <property type="project" value="UniProtKB-EC"/>
</dbReference>
<keyword evidence="9" id="KW-1185">Reference proteome</keyword>
<feature type="domain" description="Glycoside hydrolase family 3 N-terminal" evidence="7">
    <location>
        <begin position="49"/>
        <end position="362"/>
    </location>
</feature>
<dbReference type="PANTHER" id="PTHR30480:SF13">
    <property type="entry name" value="BETA-HEXOSAMINIDASE"/>
    <property type="match status" value="1"/>
</dbReference>
<name>A0A1G9R9L9_9SPHI</name>
<dbReference type="OrthoDB" id="9805821at2"/>
<evidence type="ECO:0000256" key="1">
    <source>
        <dbReference type="ARBA" id="ARBA00001231"/>
    </source>
</evidence>
<evidence type="ECO:0000259" key="7">
    <source>
        <dbReference type="Pfam" id="PF00933"/>
    </source>
</evidence>
<comment type="similarity">
    <text evidence="2">Belongs to the glycosyl hydrolase 3 family.</text>
</comment>
<dbReference type="EC" id="3.2.1.52" evidence="3"/>
<dbReference type="RefSeq" id="WP_090702855.1">
    <property type="nucleotide sequence ID" value="NZ_FNHH01000007.1"/>
</dbReference>
<dbReference type="PANTHER" id="PTHR30480">
    <property type="entry name" value="BETA-HEXOSAMINIDASE-RELATED"/>
    <property type="match status" value="1"/>
</dbReference>
<organism evidence="8 9">
    <name type="scientific">Daejeonella rubra</name>
    <dbReference type="NCBI Taxonomy" id="990371"/>
    <lineage>
        <taxon>Bacteria</taxon>
        <taxon>Pseudomonadati</taxon>
        <taxon>Bacteroidota</taxon>
        <taxon>Sphingobacteriia</taxon>
        <taxon>Sphingobacteriales</taxon>
        <taxon>Sphingobacteriaceae</taxon>
        <taxon>Daejeonella</taxon>
    </lineage>
</organism>
<evidence type="ECO:0000313" key="8">
    <source>
        <dbReference type="EMBL" id="SDM20019.1"/>
    </source>
</evidence>
<dbReference type="SUPFAM" id="SSF51445">
    <property type="entry name" value="(Trans)glycosidases"/>
    <property type="match status" value="1"/>
</dbReference>
<evidence type="ECO:0000256" key="5">
    <source>
        <dbReference type="ARBA" id="ARBA00023295"/>
    </source>
</evidence>
<protein>
    <recommendedName>
        <fullName evidence="3">beta-N-acetylhexosaminidase</fullName>
        <ecNumber evidence="3">3.2.1.52</ecNumber>
    </recommendedName>
</protein>
<dbReference type="STRING" id="990371.SAMN05421813_107163"/>
<dbReference type="AlphaFoldDB" id="A0A1G9R9L9"/>
<dbReference type="Pfam" id="PF00933">
    <property type="entry name" value="Glyco_hydro_3"/>
    <property type="match status" value="1"/>
</dbReference>